<accession>I0WBY8</accession>
<dbReference type="AlphaFoldDB" id="I0WBY8"/>
<evidence type="ECO:0000313" key="2">
    <source>
        <dbReference type="Proteomes" id="UP000005938"/>
    </source>
</evidence>
<sequence>MRILNGKQVILLLLLLVATSCGSRYYCAQFGCDVAYYSPTTGWHNNKCIDGDCDWAKEQSRRFLSRKKSGNFKLTSPKGYTYNFYVYCNRKK</sequence>
<dbReference type="RefSeq" id="WP_008240125.1">
    <property type="nucleotide sequence ID" value="NZ_AJJU01000017.1"/>
</dbReference>
<keyword evidence="2" id="KW-1185">Reference proteome</keyword>
<evidence type="ECO:0008006" key="3">
    <source>
        <dbReference type="Google" id="ProtNLM"/>
    </source>
</evidence>
<gene>
    <name evidence="1" type="ORF">W5A_10075</name>
</gene>
<dbReference type="STRING" id="946077.W5A_10075"/>
<proteinExistence type="predicted"/>
<evidence type="ECO:0000313" key="1">
    <source>
        <dbReference type="EMBL" id="EID73904.1"/>
    </source>
</evidence>
<dbReference type="PROSITE" id="PS51257">
    <property type="entry name" value="PROKAR_LIPOPROTEIN"/>
    <property type="match status" value="1"/>
</dbReference>
<name>I0WBY8_9FLAO</name>
<reference evidence="1 2" key="1">
    <citation type="journal article" date="2012" name="J. Bacteriol.">
        <title>Genome Sequence of the Halotolerant Bacterium Imtechella halotolerans K1T.</title>
        <authorList>
            <person name="Kumar S."/>
            <person name="Vikram S."/>
            <person name="Subramanian S."/>
            <person name="Raghava G.P."/>
            <person name="Pinnaka A.K."/>
        </authorList>
    </citation>
    <scope>NUCLEOTIDE SEQUENCE [LARGE SCALE GENOMIC DNA]</scope>
    <source>
        <strain evidence="1 2">K1</strain>
    </source>
</reference>
<dbReference type="EMBL" id="AJJU01000017">
    <property type="protein sequence ID" value="EID73904.1"/>
    <property type="molecule type" value="Genomic_DNA"/>
</dbReference>
<dbReference type="Proteomes" id="UP000005938">
    <property type="component" value="Unassembled WGS sequence"/>
</dbReference>
<organism evidence="1 2">
    <name type="scientific">Imtechella halotolerans K1</name>
    <dbReference type="NCBI Taxonomy" id="946077"/>
    <lineage>
        <taxon>Bacteria</taxon>
        <taxon>Pseudomonadati</taxon>
        <taxon>Bacteroidota</taxon>
        <taxon>Flavobacteriia</taxon>
        <taxon>Flavobacteriales</taxon>
        <taxon>Flavobacteriaceae</taxon>
        <taxon>Imtechella</taxon>
    </lineage>
</organism>
<comment type="caution">
    <text evidence="1">The sequence shown here is derived from an EMBL/GenBank/DDBJ whole genome shotgun (WGS) entry which is preliminary data.</text>
</comment>
<protein>
    <recommendedName>
        <fullName evidence="3">Lipoprotein</fullName>
    </recommendedName>
</protein>